<dbReference type="AlphaFoldDB" id="A0A8T4IJP5"/>
<dbReference type="Pfam" id="PF05013">
    <property type="entry name" value="FGase"/>
    <property type="match status" value="1"/>
</dbReference>
<sequence>MRQPVNNFQRCALSAFGSRHRFRRVTLAITPSFEVHGPLNPVSPVLLSVPHAGREYPDAMREALALPVSGLIQLEDRHVDAVAMAARRFETTIVARRARAWIDLNRAEDARDPLIDRGAPSRGHDEPLSLKLRSGLGLVPRRAGARGDIWRRMLSDAEIRQRIEADHRPYHQAVGQALAAARERFGVAVLLDIHSMPPLGSAQDTPRIVLGDRFGKSAGARLVSRADAVANAWGFRTALNSPYAGGYVLDRHGAPKDHIHAIQIEFDRSLYLDDRLLVPGPGLGRAAAMLRALIDALCEEAVPAPLAAE</sequence>
<dbReference type="Gene3D" id="3.40.630.40">
    <property type="entry name" value="Zn-dependent exopeptidases"/>
    <property type="match status" value="1"/>
</dbReference>
<dbReference type="SUPFAM" id="SSF53187">
    <property type="entry name" value="Zn-dependent exopeptidases"/>
    <property type="match status" value="1"/>
</dbReference>
<keyword evidence="2" id="KW-1185">Reference proteome</keyword>
<evidence type="ECO:0000313" key="2">
    <source>
        <dbReference type="Proteomes" id="UP000676996"/>
    </source>
</evidence>
<accession>A0A8T4IJP5</accession>
<reference evidence="1" key="1">
    <citation type="submission" date="2021-04" db="EMBL/GenBank/DDBJ databases">
        <title>Ouciella asimina sp. nov., isolated from the surface seawater in the hydrothermal field of Okinawa Trough.</title>
        <authorList>
            <person name="Shuang W."/>
        </authorList>
    </citation>
    <scope>NUCLEOTIDE SEQUENCE</scope>
    <source>
        <strain evidence="1">LXI357</strain>
    </source>
</reference>
<dbReference type="EMBL" id="JAGRQC010000002">
    <property type="protein sequence ID" value="MBR0552396.1"/>
    <property type="molecule type" value="Genomic_DNA"/>
</dbReference>
<organism evidence="1 2">
    <name type="scientific">Stakelama marina</name>
    <dbReference type="NCBI Taxonomy" id="2826939"/>
    <lineage>
        <taxon>Bacteria</taxon>
        <taxon>Pseudomonadati</taxon>
        <taxon>Pseudomonadota</taxon>
        <taxon>Alphaproteobacteria</taxon>
        <taxon>Sphingomonadales</taxon>
        <taxon>Sphingomonadaceae</taxon>
        <taxon>Stakelama</taxon>
    </lineage>
</organism>
<proteinExistence type="predicted"/>
<protein>
    <submittedName>
        <fullName evidence="1">N-formylglutamate amidohydrolase</fullName>
    </submittedName>
</protein>
<dbReference type="Proteomes" id="UP000676996">
    <property type="component" value="Unassembled WGS sequence"/>
</dbReference>
<gene>
    <name evidence="1" type="ORF">J7S20_07750</name>
</gene>
<name>A0A8T4IJP5_9SPHN</name>
<comment type="caution">
    <text evidence="1">The sequence shown here is derived from an EMBL/GenBank/DDBJ whole genome shotgun (WGS) entry which is preliminary data.</text>
</comment>
<evidence type="ECO:0000313" key="1">
    <source>
        <dbReference type="EMBL" id="MBR0552396.1"/>
    </source>
</evidence>
<dbReference type="InterPro" id="IPR007709">
    <property type="entry name" value="N-FG_amidohydro"/>
</dbReference>